<evidence type="ECO:0000259" key="5">
    <source>
        <dbReference type="Pfam" id="PF14833"/>
    </source>
</evidence>
<dbReference type="EMBL" id="BAABJV010000014">
    <property type="protein sequence ID" value="GAA4789191.1"/>
    <property type="molecule type" value="Genomic_DNA"/>
</dbReference>
<dbReference type="InterPro" id="IPR008927">
    <property type="entry name" value="6-PGluconate_DH-like_C_sf"/>
</dbReference>
<dbReference type="Gene3D" id="3.40.50.720">
    <property type="entry name" value="NAD(P)-binding Rossmann-like Domain"/>
    <property type="match status" value="1"/>
</dbReference>
<dbReference type="Pfam" id="PF03446">
    <property type="entry name" value="NAD_binding_2"/>
    <property type="match status" value="1"/>
</dbReference>
<dbReference type="Pfam" id="PF14833">
    <property type="entry name" value="NAD_binding_11"/>
    <property type="match status" value="1"/>
</dbReference>
<feature type="domain" description="6-phosphogluconate dehydrogenase NADP-binding" evidence="4">
    <location>
        <begin position="5"/>
        <end position="160"/>
    </location>
</feature>
<reference evidence="7" key="1">
    <citation type="journal article" date="2019" name="Int. J. Syst. Evol. Microbiol.">
        <title>The Global Catalogue of Microorganisms (GCM) 10K type strain sequencing project: providing services to taxonomists for standard genome sequencing and annotation.</title>
        <authorList>
            <consortium name="The Broad Institute Genomics Platform"/>
            <consortium name="The Broad Institute Genome Sequencing Center for Infectious Disease"/>
            <person name="Wu L."/>
            <person name="Ma J."/>
        </authorList>
    </citation>
    <scope>NUCLEOTIDE SEQUENCE [LARGE SCALE GENOMIC DNA]</scope>
    <source>
        <strain evidence="7">JCM 18324</strain>
    </source>
</reference>
<evidence type="ECO:0000259" key="4">
    <source>
        <dbReference type="Pfam" id="PF03446"/>
    </source>
</evidence>
<accession>A0ABP9B3W4</accession>
<dbReference type="InterPro" id="IPR015815">
    <property type="entry name" value="HIBADH-related"/>
</dbReference>
<dbReference type="SUPFAM" id="SSF48179">
    <property type="entry name" value="6-phosphogluconate dehydrogenase C-terminal domain-like"/>
    <property type="match status" value="1"/>
</dbReference>
<dbReference type="Proteomes" id="UP001501147">
    <property type="component" value="Unassembled WGS sequence"/>
</dbReference>
<gene>
    <name evidence="6" type="ORF">GCM10023329_45640</name>
</gene>
<comment type="caution">
    <text evidence="6">The sequence shown here is derived from an EMBL/GenBank/DDBJ whole genome shotgun (WGS) entry which is preliminary data.</text>
</comment>
<evidence type="ECO:0000256" key="3">
    <source>
        <dbReference type="ARBA" id="ARBA00023027"/>
    </source>
</evidence>
<dbReference type="InterPro" id="IPR006115">
    <property type="entry name" value="6PGDH_NADP-bd"/>
</dbReference>
<feature type="domain" description="3-hydroxyisobutyrate dehydrogenase-like NAD-binding" evidence="5">
    <location>
        <begin position="164"/>
        <end position="281"/>
    </location>
</feature>
<proteinExistence type="inferred from homology"/>
<evidence type="ECO:0000313" key="6">
    <source>
        <dbReference type="EMBL" id="GAA4789191.1"/>
    </source>
</evidence>
<dbReference type="PANTHER" id="PTHR43580:SF2">
    <property type="entry name" value="CYTOKINE-LIKE NUCLEAR FACTOR N-PAC"/>
    <property type="match status" value="1"/>
</dbReference>
<keyword evidence="2" id="KW-0560">Oxidoreductase</keyword>
<dbReference type="Gene3D" id="1.10.1040.10">
    <property type="entry name" value="N-(1-d-carboxylethyl)-l-norvaline Dehydrogenase, domain 2"/>
    <property type="match status" value="1"/>
</dbReference>
<dbReference type="PANTHER" id="PTHR43580">
    <property type="entry name" value="OXIDOREDUCTASE GLYR1-RELATED"/>
    <property type="match status" value="1"/>
</dbReference>
<dbReference type="RefSeq" id="WP_345615306.1">
    <property type="nucleotide sequence ID" value="NZ_BAABJV010000014.1"/>
</dbReference>
<evidence type="ECO:0000256" key="2">
    <source>
        <dbReference type="ARBA" id="ARBA00023002"/>
    </source>
</evidence>
<organism evidence="6 7">
    <name type="scientific">Streptomyces sanyensis</name>
    <dbReference type="NCBI Taxonomy" id="568869"/>
    <lineage>
        <taxon>Bacteria</taxon>
        <taxon>Bacillati</taxon>
        <taxon>Actinomycetota</taxon>
        <taxon>Actinomycetes</taxon>
        <taxon>Kitasatosporales</taxon>
        <taxon>Streptomycetaceae</taxon>
        <taxon>Streptomyces</taxon>
    </lineage>
</organism>
<dbReference type="InterPro" id="IPR029154">
    <property type="entry name" value="HIBADH-like_NADP-bd"/>
</dbReference>
<dbReference type="PIRSF" id="PIRSF000103">
    <property type="entry name" value="HIBADH"/>
    <property type="match status" value="1"/>
</dbReference>
<protein>
    <submittedName>
        <fullName evidence="6">NAD(P)-dependent oxidoreductase</fullName>
    </submittedName>
</protein>
<evidence type="ECO:0000256" key="1">
    <source>
        <dbReference type="ARBA" id="ARBA00009080"/>
    </source>
</evidence>
<dbReference type="SUPFAM" id="SSF51735">
    <property type="entry name" value="NAD(P)-binding Rossmann-fold domains"/>
    <property type="match status" value="1"/>
</dbReference>
<dbReference type="InterPro" id="IPR051265">
    <property type="entry name" value="HIBADH-related_NP60_sf"/>
</dbReference>
<keyword evidence="3" id="KW-0520">NAD</keyword>
<evidence type="ECO:0000313" key="7">
    <source>
        <dbReference type="Proteomes" id="UP001501147"/>
    </source>
</evidence>
<dbReference type="InterPro" id="IPR013328">
    <property type="entry name" value="6PGD_dom2"/>
</dbReference>
<keyword evidence="7" id="KW-1185">Reference proteome</keyword>
<dbReference type="InterPro" id="IPR036291">
    <property type="entry name" value="NAD(P)-bd_dom_sf"/>
</dbReference>
<comment type="similarity">
    <text evidence="1">Belongs to the HIBADH-related family.</text>
</comment>
<sequence>MTPRVAVLGTGMMGSGMARSLLRAGLDVAVWNRSAERARPLAGEGALVAATPGQAVAGAGTVVTTLFDAESVAAVMSACADAVAGDAVWLQCTTVGVDGARRLAELASRHGLRTLDAPVLGTRGPAEQGELTVLVSGPSELREAVAPVLAAIGTRTQWAGEAYGAASRLKLAANAWAATLVSGVAQSLALARRLGLEPQDFLDAVAGSAVDAPYVRLKGEAMINEDWTPSFGIATLLKDLDLVKEAMDGSHTDSTLLDAVRARFAAASEQGYASADMAAVSTAY</sequence>
<name>A0ABP9B3W4_9ACTN</name>